<feature type="transmembrane region" description="Helical" evidence="2">
    <location>
        <begin position="203"/>
        <end position="222"/>
    </location>
</feature>
<feature type="transmembrane region" description="Helical" evidence="2">
    <location>
        <begin position="661"/>
        <end position="683"/>
    </location>
</feature>
<keyword evidence="2" id="KW-0812">Transmembrane</keyword>
<dbReference type="InterPro" id="IPR045122">
    <property type="entry name" value="Csc1-like"/>
</dbReference>
<evidence type="ECO:0000256" key="1">
    <source>
        <dbReference type="SAM" id="MobiDB-lite"/>
    </source>
</evidence>
<gene>
    <name evidence="3" type="ORF">OAUR00152_LOCUS14940</name>
</gene>
<name>A0A7S4IST2_9STRA</name>
<feature type="transmembrane region" description="Helical" evidence="2">
    <location>
        <begin position="106"/>
        <end position="126"/>
    </location>
</feature>
<feature type="region of interest" description="Disordered" evidence="1">
    <location>
        <begin position="1015"/>
        <end position="1073"/>
    </location>
</feature>
<dbReference type="AlphaFoldDB" id="A0A7S4IST2"/>
<protein>
    <submittedName>
        <fullName evidence="3">Uncharacterized protein</fullName>
    </submittedName>
</protein>
<feature type="compositionally biased region" description="Basic and acidic residues" evidence="1">
    <location>
        <begin position="1019"/>
        <end position="1033"/>
    </location>
</feature>
<dbReference type="PANTHER" id="PTHR13018">
    <property type="entry name" value="PROBABLE MEMBRANE PROTEIN DUF221-RELATED"/>
    <property type="match status" value="1"/>
</dbReference>
<dbReference type="GO" id="GO:0005886">
    <property type="term" value="C:plasma membrane"/>
    <property type="evidence" value="ECO:0007669"/>
    <property type="project" value="TreeGrafter"/>
</dbReference>
<dbReference type="EMBL" id="HBKQ01022021">
    <property type="protein sequence ID" value="CAE2238747.1"/>
    <property type="molecule type" value="Transcribed_RNA"/>
</dbReference>
<feature type="region of interest" description="Disordered" evidence="1">
    <location>
        <begin position="935"/>
        <end position="972"/>
    </location>
</feature>
<feature type="transmembrane region" description="Helical" evidence="2">
    <location>
        <begin position="510"/>
        <end position="530"/>
    </location>
</feature>
<organism evidence="3">
    <name type="scientific">Odontella aurita</name>
    <dbReference type="NCBI Taxonomy" id="265563"/>
    <lineage>
        <taxon>Eukaryota</taxon>
        <taxon>Sar</taxon>
        <taxon>Stramenopiles</taxon>
        <taxon>Ochrophyta</taxon>
        <taxon>Bacillariophyta</taxon>
        <taxon>Mediophyceae</taxon>
        <taxon>Biddulphiophycidae</taxon>
        <taxon>Eupodiscales</taxon>
        <taxon>Odontellaceae</taxon>
        <taxon>Odontella</taxon>
    </lineage>
</organism>
<feature type="region of interest" description="Disordered" evidence="1">
    <location>
        <begin position="885"/>
        <end position="917"/>
    </location>
</feature>
<keyword evidence="2" id="KW-1133">Transmembrane helix</keyword>
<evidence type="ECO:0000313" key="3">
    <source>
        <dbReference type="EMBL" id="CAE2238747.1"/>
    </source>
</evidence>
<dbReference type="GO" id="GO:0005227">
    <property type="term" value="F:calcium-activated cation channel activity"/>
    <property type="evidence" value="ECO:0007669"/>
    <property type="project" value="InterPro"/>
</dbReference>
<accession>A0A7S4IST2</accession>
<feature type="compositionally biased region" description="Basic and acidic residues" evidence="1">
    <location>
        <begin position="898"/>
        <end position="917"/>
    </location>
</feature>
<feature type="transmembrane region" description="Helical" evidence="2">
    <location>
        <begin position="621"/>
        <end position="640"/>
    </location>
</feature>
<feature type="transmembrane region" description="Helical" evidence="2">
    <location>
        <begin position="759"/>
        <end position="781"/>
    </location>
</feature>
<feature type="transmembrane region" description="Helical" evidence="2">
    <location>
        <begin position="474"/>
        <end position="498"/>
    </location>
</feature>
<feature type="compositionally biased region" description="Basic and acidic residues" evidence="1">
    <location>
        <begin position="954"/>
        <end position="964"/>
    </location>
</feature>
<keyword evidence="2" id="KW-0472">Membrane</keyword>
<feature type="transmembrane region" description="Helical" evidence="2">
    <location>
        <begin position="445"/>
        <end position="462"/>
    </location>
</feature>
<reference evidence="3" key="1">
    <citation type="submission" date="2021-01" db="EMBL/GenBank/DDBJ databases">
        <authorList>
            <person name="Corre E."/>
            <person name="Pelletier E."/>
            <person name="Niang G."/>
            <person name="Scheremetjew M."/>
            <person name="Finn R."/>
            <person name="Kale V."/>
            <person name="Holt S."/>
            <person name="Cochrane G."/>
            <person name="Meng A."/>
            <person name="Brown T."/>
            <person name="Cohen L."/>
        </authorList>
    </citation>
    <scope>NUCLEOTIDE SEQUENCE</scope>
    <source>
        <strain evidence="3">Isolate 1302-5</strain>
    </source>
</reference>
<dbReference type="PANTHER" id="PTHR13018:SF5">
    <property type="entry name" value="RE44586P"/>
    <property type="match status" value="1"/>
</dbReference>
<evidence type="ECO:0000256" key="2">
    <source>
        <dbReference type="SAM" id="Phobius"/>
    </source>
</evidence>
<proteinExistence type="predicted"/>
<sequence>MSIFNAHDEDTGKKTWTRKLVESTLSKFKWYNPQRDDPDAPSLSKAWTYYEHVTLARRLLTCGDGYRRAEPGDTAQTALYSLLKTPESALSEWGIGVALYFSTVRVMAGILLVAGVINIAMIIYYAGDRYDSGGSKDELYMVLLRGTAICTDQEWVVCDDSCTRERWEKDLDEFATGVDPVTGEELTFVMRNMCSRVQLAEGMVSYGSLFFIAFCFFLLGWYQHIQENWLDEDNVMSSDYTVRVSNPPKDSYDAEKWKGYFEKFTKGNVTAVTIALDNAKLLSALVQRRFFTEQLRLRLSGDVDMDDPSEVEETMKKFISARDAKKIGILSEMLNLMITSAFSPFGKFLSAEKLKERIELWTKKVQDAQKEKYNVVQVYVTFEMQSDQRLALEATTVSKIDSLKKHVGAVDPNVLFDGKVLHVSEPKGPSTIRWLDLQVSTRKKVGLWLFTFFVIGCMMAVADQVFRPARDLSIYFYSFCVSAVDVFIPDIVFALLSLEKHDHEGSFQMSLYLKITVFRIFIIVIVPVLITPSTHALGTNPGDLLVTTNALLFSACLARPVYHLVDPYGTFRKHVLGPRATTQEMMNLNFMGTTYHLGERYTDMTKIIILNLFYSPLDPRAFFIGAVGLFIQYCVDKFCLMRLWATAPFIKTRLSRAFRTYFYATAVMVMAVMSARAFAMFPYDNICDSESPTGGFSGKYNATLPDGSLEEINVFQDNQVIFCQQSLSKLEQHFPAVPSVQKNSQGEWMDPSQEKLTRIYGWTSFVIVIAYAVIGFIVVLGTEVKSIYKKKGPKRQDQDNLIDFNTENLGVQAYIPHVIHPAFDFPLLACDIDEMDQKLIGWNDPIHSYDFHNLIFDVPWPGMNRTKRILTCTRGAATLSRHKDYEAEETDRTATFSTEKEKEASVHLSQESKEPRHERPIFSILKYYASNGIEQAMSPPRSNRDVNRSSSVRTVEKEDHHRIMAEMPSSRIKAAESLDIEKESDLPFTQEGKFGSWSGSCEVLSPSLDSFELIAPSRSMDRSELKSKSKGMDDVDYPTTRNESGWKHEQGWENEVEVEPEATQARGNGCPYD</sequence>